<feature type="transmembrane region" description="Helical" evidence="6">
    <location>
        <begin position="86"/>
        <end position="110"/>
    </location>
</feature>
<protein>
    <submittedName>
        <fullName evidence="7">Oligosaccharide flippase family protein</fullName>
    </submittedName>
</protein>
<evidence type="ECO:0000313" key="7">
    <source>
        <dbReference type="EMBL" id="KAA3946829.1"/>
    </source>
</evidence>
<dbReference type="InterPro" id="IPR050833">
    <property type="entry name" value="Poly_Biosynth_Transport"/>
</dbReference>
<keyword evidence="2" id="KW-1003">Cell membrane</keyword>
<accession>A0A5M5C0X8</accession>
<evidence type="ECO:0000313" key="8">
    <source>
        <dbReference type="Proteomes" id="UP000323717"/>
    </source>
</evidence>
<keyword evidence="5 6" id="KW-0472">Membrane</keyword>
<reference evidence="7 8" key="1">
    <citation type="journal article" date="2019" name="Nat. Med.">
        <title>A library of human gut bacterial isolates paired with longitudinal multiomics data enables mechanistic microbiome research.</title>
        <authorList>
            <person name="Poyet M."/>
            <person name="Groussin M."/>
            <person name="Gibbons S.M."/>
            <person name="Avila-Pacheco J."/>
            <person name="Jiang X."/>
            <person name="Kearney S.M."/>
            <person name="Perrotta A.R."/>
            <person name="Berdy B."/>
            <person name="Zhao S."/>
            <person name="Lieberman T.D."/>
            <person name="Swanson P.K."/>
            <person name="Smith M."/>
            <person name="Roesemann S."/>
            <person name="Alexander J.E."/>
            <person name="Rich S.A."/>
            <person name="Livny J."/>
            <person name="Vlamakis H."/>
            <person name="Clish C."/>
            <person name="Bullock K."/>
            <person name="Deik A."/>
            <person name="Scott J."/>
            <person name="Pierce K.A."/>
            <person name="Xavier R.J."/>
            <person name="Alm E.J."/>
        </authorList>
    </citation>
    <scope>NUCLEOTIDE SEQUENCE [LARGE SCALE GENOMIC DNA]</scope>
    <source>
        <strain evidence="7 8">BIOML-A163</strain>
    </source>
</reference>
<feature type="transmembrane region" description="Helical" evidence="6">
    <location>
        <begin position="388"/>
        <end position="408"/>
    </location>
</feature>
<evidence type="ECO:0000256" key="3">
    <source>
        <dbReference type="ARBA" id="ARBA00022692"/>
    </source>
</evidence>
<gene>
    <name evidence="7" type="ORF">F3D71_17975</name>
</gene>
<keyword evidence="3 6" id="KW-0812">Transmembrane</keyword>
<feature type="transmembrane region" description="Helical" evidence="6">
    <location>
        <begin position="451"/>
        <end position="473"/>
    </location>
</feature>
<feature type="transmembrane region" description="Helical" evidence="6">
    <location>
        <begin position="12"/>
        <end position="34"/>
    </location>
</feature>
<organism evidence="7 8">
    <name type="scientific">Bacteroides ovatus</name>
    <dbReference type="NCBI Taxonomy" id="28116"/>
    <lineage>
        <taxon>Bacteria</taxon>
        <taxon>Pseudomonadati</taxon>
        <taxon>Bacteroidota</taxon>
        <taxon>Bacteroidia</taxon>
        <taxon>Bacteroidales</taxon>
        <taxon>Bacteroidaceae</taxon>
        <taxon>Bacteroides</taxon>
    </lineage>
</organism>
<dbReference type="EMBL" id="VWLE01000289">
    <property type="protein sequence ID" value="KAA3946829.1"/>
    <property type="molecule type" value="Genomic_DNA"/>
</dbReference>
<evidence type="ECO:0000256" key="5">
    <source>
        <dbReference type="ARBA" id="ARBA00023136"/>
    </source>
</evidence>
<proteinExistence type="predicted"/>
<dbReference type="PANTHER" id="PTHR30250:SF11">
    <property type="entry name" value="O-ANTIGEN TRANSPORTER-RELATED"/>
    <property type="match status" value="1"/>
</dbReference>
<feature type="transmembrane region" description="Helical" evidence="6">
    <location>
        <begin position="214"/>
        <end position="238"/>
    </location>
</feature>
<feature type="transmembrane region" description="Helical" evidence="6">
    <location>
        <begin position="420"/>
        <end position="439"/>
    </location>
</feature>
<keyword evidence="4 6" id="KW-1133">Transmembrane helix</keyword>
<feature type="transmembrane region" description="Helical" evidence="6">
    <location>
        <begin position="174"/>
        <end position="194"/>
    </location>
</feature>
<evidence type="ECO:0000256" key="1">
    <source>
        <dbReference type="ARBA" id="ARBA00004651"/>
    </source>
</evidence>
<comment type="subcellular location">
    <subcellularLocation>
        <location evidence="1">Cell membrane</location>
        <topology evidence="1">Multi-pass membrane protein</topology>
    </subcellularLocation>
</comment>
<dbReference type="Pfam" id="PF13440">
    <property type="entry name" value="Polysacc_synt_3"/>
    <property type="match status" value="1"/>
</dbReference>
<dbReference type="AlphaFoldDB" id="A0A5M5C0X8"/>
<dbReference type="RefSeq" id="WP_149968433.1">
    <property type="nucleotide sequence ID" value="NZ_JAHYNU010000029.1"/>
</dbReference>
<sequence>METNNSRQAAWVAMGSLFSFGFSIVSSMILSRYFDKADYGTYKQVMYVYNTLLTVFTLGLPKAYSYFLPRVNPQEAKDLINKITRLFFLLGGVFSILLFLGASLIAQFLKNPDLEIALRYFSLVPFLMLPTMGLEGILSTYKKTKFLAGYTITTRLFMLCCVALPVMIFNLDYIGAIIGFVIASIFSAFLALYLKVYPVRNNIKNRTQTSYKEIFQFSLPLMYASLWGVLMSSADQFFISRFFGLEVFADFSNGSMELPFVGMIVGACSTVLSPIFSRMSHEKVNLYEQSYPLWKSVYQKTALLIYPIVVYCWVFADVIMVALYGEKYETSQTFFKIKVLTYIFSLIIFAPFLINTGKVKFYARVTVIFAILVWPMEYVSLLLTNSPYSISIVSLLLHVARIFVFLIVIAKMFQVKLYELFPLSLIGKIIIPSFVILYAERILLNYCHIESPFLVLSISLIVYVIVYCVYSVIAKLDYLSIVKPLISRE</sequence>
<evidence type="ECO:0000256" key="2">
    <source>
        <dbReference type="ARBA" id="ARBA00022475"/>
    </source>
</evidence>
<dbReference type="GO" id="GO:0005886">
    <property type="term" value="C:plasma membrane"/>
    <property type="evidence" value="ECO:0007669"/>
    <property type="project" value="UniProtKB-SubCell"/>
</dbReference>
<dbReference type="Proteomes" id="UP000323717">
    <property type="component" value="Unassembled WGS sequence"/>
</dbReference>
<evidence type="ECO:0000256" key="6">
    <source>
        <dbReference type="SAM" id="Phobius"/>
    </source>
</evidence>
<feature type="transmembrane region" description="Helical" evidence="6">
    <location>
        <begin position="361"/>
        <end position="382"/>
    </location>
</feature>
<evidence type="ECO:0000256" key="4">
    <source>
        <dbReference type="ARBA" id="ARBA00022989"/>
    </source>
</evidence>
<feature type="transmembrane region" description="Helical" evidence="6">
    <location>
        <begin position="46"/>
        <end position="65"/>
    </location>
</feature>
<feature type="transmembrane region" description="Helical" evidence="6">
    <location>
        <begin position="146"/>
        <end position="168"/>
    </location>
</feature>
<feature type="transmembrane region" description="Helical" evidence="6">
    <location>
        <begin position="258"/>
        <end position="276"/>
    </location>
</feature>
<comment type="caution">
    <text evidence="7">The sequence shown here is derived from an EMBL/GenBank/DDBJ whole genome shotgun (WGS) entry which is preliminary data.</text>
</comment>
<name>A0A5M5C0X8_BACOV</name>
<feature type="transmembrane region" description="Helical" evidence="6">
    <location>
        <begin position="116"/>
        <end position="134"/>
    </location>
</feature>
<dbReference type="PANTHER" id="PTHR30250">
    <property type="entry name" value="PST FAMILY PREDICTED COLANIC ACID TRANSPORTER"/>
    <property type="match status" value="1"/>
</dbReference>
<feature type="transmembrane region" description="Helical" evidence="6">
    <location>
        <begin position="303"/>
        <end position="325"/>
    </location>
</feature>
<feature type="transmembrane region" description="Helical" evidence="6">
    <location>
        <begin position="337"/>
        <end position="354"/>
    </location>
</feature>